<dbReference type="OrthoDB" id="26681at2759"/>
<evidence type="ECO:0000259" key="1">
    <source>
        <dbReference type="PROSITE" id="PS50197"/>
    </source>
</evidence>
<protein>
    <submittedName>
        <fullName evidence="2">Beige/beach-related</fullName>
    </submittedName>
</protein>
<organism evidence="2 3">
    <name type="scientific">Anaeramoeba ignava</name>
    <name type="common">Anaerobic marine amoeba</name>
    <dbReference type="NCBI Taxonomy" id="1746090"/>
    <lineage>
        <taxon>Eukaryota</taxon>
        <taxon>Metamonada</taxon>
        <taxon>Anaeramoebidae</taxon>
        <taxon>Anaeramoeba</taxon>
    </lineage>
</organism>
<dbReference type="SMART" id="SM01026">
    <property type="entry name" value="Beach"/>
    <property type="match status" value="1"/>
</dbReference>
<dbReference type="Gene3D" id="1.10.1540.10">
    <property type="entry name" value="BEACH domain"/>
    <property type="match status" value="1"/>
</dbReference>
<comment type="caution">
    <text evidence="2">The sequence shown here is derived from an EMBL/GenBank/DDBJ whole genome shotgun (WGS) entry which is preliminary data.</text>
</comment>
<dbReference type="SUPFAM" id="SSF81837">
    <property type="entry name" value="BEACH domain"/>
    <property type="match status" value="1"/>
</dbReference>
<proteinExistence type="predicted"/>
<dbReference type="InterPro" id="IPR036372">
    <property type="entry name" value="BEACH_dom_sf"/>
</dbReference>
<keyword evidence="3" id="KW-1185">Reference proteome</keyword>
<dbReference type="OMA" id="PRRLHEF"/>
<feature type="domain" description="BEACH" evidence="1">
    <location>
        <begin position="12"/>
        <end position="202"/>
    </location>
</feature>
<dbReference type="InterPro" id="IPR000409">
    <property type="entry name" value="BEACH_dom"/>
</dbReference>
<dbReference type="EMBL" id="JAPDFW010000066">
    <property type="protein sequence ID" value="KAJ5075156.1"/>
    <property type="molecule type" value="Genomic_DNA"/>
</dbReference>
<accession>A0A9Q0LKI4</accession>
<dbReference type="Proteomes" id="UP001149090">
    <property type="component" value="Unassembled WGS sequence"/>
</dbReference>
<dbReference type="PANTHER" id="PTHR13743">
    <property type="entry name" value="BEIGE/BEACH-RELATED"/>
    <property type="match status" value="1"/>
</dbReference>
<evidence type="ECO:0000313" key="2">
    <source>
        <dbReference type="EMBL" id="KAJ5075156.1"/>
    </source>
</evidence>
<dbReference type="Pfam" id="PF02138">
    <property type="entry name" value="Beach"/>
    <property type="match status" value="1"/>
</dbReference>
<dbReference type="InterPro" id="IPR050865">
    <property type="entry name" value="BEACH_Domain"/>
</dbReference>
<name>A0A9Q0LKI4_ANAIG</name>
<sequence>MKPENLRNLESKTQKSLLRKSQITKKWQKRQITNFDYLMELNIIAGRSYNDISQYPVFPWIISNYESEELDLKDEKNYRDLSKPMGALNEERLQEFIQRYENFQDPDNVIPPFHYGSHYSSTAIVLFYLIRVEPFTTLAINLQGGKFDHADRIFIDVVNTWKNCLTNSSDVKELIPEFFYFPEFLQNLNKFDLGKRQSGKSN</sequence>
<gene>
    <name evidence="2" type="ORF">M0811_07507</name>
</gene>
<evidence type="ECO:0000313" key="3">
    <source>
        <dbReference type="Proteomes" id="UP001149090"/>
    </source>
</evidence>
<dbReference type="AlphaFoldDB" id="A0A9Q0LKI4"/>
<dbReference type="PROSITE" id="PS50197">
    <property type="entry name" value="BEACH"/>
    <property type="match status" value="1"/>
</dbReference>
<reference evidence="2" key="1">
    <citation type="submission" date="2022-10" db="EMBL/GenBank/DDBJ databases">
        <title>Novel sulphate-reducing endosymbionts in the free-living metamonad Anaeramoeba.</title>
        <authorList>
            <person name="Jerlstrom-Hultqvist J."/>
            <person name="Cepicka I."/>
            <person name="Gallot-Lavallee L."/>
            <person name="Salas-Leiva D."/>
            <person name="Curtis B.A."/>
            <person name="Zahonova K."/>
            <person name="Pipaliya S."/>
            <person name="Dacks J."/>
            <person name="Roger A.J."/>
        </authorList>
    </citation>
    <scope>NUCLEOTIDE SEQUENCE</scope>
    <source>
        <strain evidence="2">BMAN</strain>
    </source>
</reference>
<dbReference type="CDD" id="cd06071">
    <property type="entry name" value="Beach"/>
    <property type="match status" value="1"/>
</dbReference>